<keyword evidence="2" id="KW-0560">Oxidoreductase</keyword>
<dbReference type="GO" id="GO:0016491">
    <property type="term" value="F:oxidoreductase activity"/>
    <property type="evidence" value="ECO:0007669"/>
    <property type="project" value="UniProtKB-KW"/>
</dbReference>
<evidence type="ECO:0000256" key="2">
    <source>
        <dbReference type="ARBA" id="ARBA00023002"/>
    </source>
</evidence>
<dbReference type="AlphaFoldDB" id="A0A7V2SUZ9"/>
<feature type="non-terminal residue" evidence="4">
    <location>
        <position position="1"/>
    </location>
</feature>
<accession>A0A7V2SUZ9</accession>
<protein>
    <submittedName>
        <fullName evidence="4">4-hydroxythreonine-4-phosphate dehydrogenase PdxA</fullName>
    </submittedName>
</protein>
<dbReference type="GO" id="GO:0051287">
    <property type="term" value="F:NAD binding"/>
    <property type="evidence" value="ECO:0007669"/>
    <property type="project" value="InterPro"/>
</dbReference>
<gene>
    <name evidence="4" type="ORF">ENJ63_00715</name>
</gene>
<organism evidence="4">
    <name type="scientific">Dissulfuribacter thermophilus</name>
    <dbReference type="NCBI Taxonomy" id="1156395"/>
    <lineage>
        <taxon>Bacteria</taxon>
        <taxon>Pseudomonadati</taxon>
        <taxon>Thermodesulfobacteriota</taxon>
        <taxon>Dissulfuribacteria</taxon>
        <taxon>Dissulfuribacterales</taxon>
        <taxon>Dissulfuribacteraceae</taxon>
        <taxon>Dissulfuribacter</taxon>
    </lineage>
</organism>
<name>A0A7V2SUZ9_9BACT</name>
<evidence type="ECO:0000313" key="4">
    <source>
        <dbReference type="EMBL" id="HFC46386.1"/>
    </source>
</evidence>
<dbReference type="GO" id="GO:0046872">
    <property type="term" value="F:metal ion binding"/>
    <property type="evidence" value="ECO:0007669"/>
    <property type="project" value="UniProtKB-KW"/>
</dbReference>
<dbReference type="PANTHER" id="PTHR30004">
    <property type="entry name" value="4-HYDROXYTHREONINE-4-PHOSPHATE DEHYDROGENASE"/>
    <property type="match status" value="1"/>
</dbReference>
<dbReference type="Proteomes" id="UP000885797">
    <property type="component" value="Unassembled WGS sequence"/>
</dbReference>
<keyword evidence="3" id="KW-0520">NAD</keyword>
<dbReference type="SUPFAM" id="SSF53659">
    <property type="entry name" value="Isocitrate/Isopropylmalate dehydrogenase-like"/>
    <property type="match status" value="1"/>
</dbReference>
<dbReference type="EMBL" id="DRND01000064">
    <property type="protein sequence ID" value="HFC46386.1"/>
    <property type="molecule type" value="Genomic_DNA"/>
</dbReference>
<proteinExistence type="predicted"/>
<sequence length="192" mass="21201">DHTNTKDYRMMLMGERLKVVLVTIHVALSKVPQAITKEKVLETIIIVNNSLKRDFGIASPRIAVAGLNPHAGEGGMFGNEEKDVIEPAVREARSMGIECSGPYPPDTVFYRALHSEFHVVCAQYHDQGLIPLKLIHFEDGVNVTLNLPIVRTSVDHGTAYDIAGHGLASPTSLVAAVDVAREMMRCRRKYQL</sequence>
<evidence type="ECO:0000256" key="1">
    <source>
        <dbReference type="ARBA" id="ARBA00022723"/>
    </source>
</evidence>
<dbReference type="PANTHER" id="PTHR30004:SF6">
    <property type="entry name" value="D-THREONATE 4-PHOSPHATE DEHYDROGENASE"/>
    <property type="match status" value="1"/>
</dbReference>
<dbReference type="Gene3D" id="3.40.718.10">
    <property type="entry name" value="Isopropylmalate Dehydrogenase"/>
    <property type="match status" value="1"/>
</dbReference>
<dbReference type="InterPro" id="IPR005255">
    <property type="entry name" value="PdxA_fam"/>
</dbReference>
<evidence type="ECO:0000256" key="3">
    <source>
        <dbReference type="ARBA" id="ARBA00023027"/>
    </source>
</evidence>
<comment type="caution">
    <text evidence="4">The sequence shown here is derived from an EMBL/GenBank/DDBJ whole genome shotgun (WGS) entry which is preliminary data.</text>
</comment>
<reference evidence="4" key="1">
    <citation type="journal article" date="2020" name="mSystems">
        <title>Genome- and Community-Level Interaction Insights into Carbon Utilization and Element Cycling Functions of Hydrothermarchaeota in Hydrothermal Sediment.</title>
        <authorList>
            <person name="Zhou Z."/>
            <person name="Liu Y."/>
            <person name="Xu W."/>
            <person name="Pan J."/>
            <person name="Luo Z.H."/>
            <person name="Li M."/>
        </authorList>
    </citation>
    <scope>NUCLEOTIDE SEQUENCE [LARGE SCALE GENOMIC DNA]</scope>
    <source>
        <strain evidence="4">HyVt-503</strain>
    </source>
</reference>
<keyword evidence="1" id="KW-0479">Metal-binding</keyword>
<dbReference type="Pfam" id="PF04166">
    <property type="entry name" value="PdxA"/>
    <property type="match status" value="1"/>
</dbReference>